<dbReference type="KEGG" id="schj:DDV21_007760"/>
<gene>
    <name evidence="11" type="ORF">DDV21_007760</name>
    <name evidence="12" type="ORF">DDV22_03650</name>
    <name evidence="13" type="ORF">DDV23_03640</name>
</gene>
<reference evidence="12 16" key="1">
    <citation type="submission" date="2018-08" db="EMBL/GenBank/DDBJ databases">
        <title>Draft genome of Streptococcus sp .nov. Z2.</title>
        <authorList>
            <person name="Tian Z."/>
        </authorList>
    </citation>
    <scope>NUCLEOTIDE SEQUENCE [LARGE SCALE GENOMIC DNA]</scope>
    <source>
        <strain evidence="12 16">Z2</strain>
    </source>
</reference>
<keyword evidence="4 10" id="KW-1133">Transmembrane helix</keyword>
<dbReference type="GO" id="GO:0034220">
    <property type="term" value="P:monoatomic ion transmembrane transport"/>
    <property type="evidence" value="ECO:0007669"/>
    <property type="project" value="UniProtKB-KW"/>
</dbReference>
<organism evidence="13 15">
    <name type="scientific">Streptococcus chenjunshii</name>
    <dbReference type="NCBI Taxonomy" id="2173853"/>
    <lineage>
        <taxon>Bacteria</taxon>
        <taxon>Bacillati</taxon>
        <taxon>Bacillota</taxon>
        <taxon>Bacilli</taxon>
        <taxon>Lactobacillales</taxon>
        <taxon>Streptococcaceae</taxon>
        <taxon>Streptococcus</taxon>
    </lineage>
</organism>
<evidence type="ECO:0000256" key="1">
    <source>
        <dbReference type="ARBA" id="ARBA00004651"/>
    </source>
</evidence>
<comment type="function">
    <text evidence="9">Fluoride-specific ion channel. Important for reducing fluoride concentration in the cell, thus reducing its toxicity.</text>
</comment>
<dbReference type="GO" id="GO:0005886">
    <property type="term" value="C:plasma membrane"/>
    <property type="evidence" value="ECO:0007669"/>
    <property type="project" value="UniProtKB-SubCell"/>
</dbReference>
<dbReference type="Pfam" id="PF02537">
    <property type="entry name" value="CRCB"/>
    <property type="match status" value="1"/>
</dbReference>
<dbReference type="EMBL" id="QVQY01000006">
    <property type="protein sequence ID" value="RFU51415.1"/>
    <property type="molecule type" value="Genomic_DNA"/>
</dbReference>
<dbReference type="Proteomes" id="UP000264056">
    <property type="component" value="Unassembled WGS sequence"/>
</dbReference>
<evidence type="ECO:0000313" key="15">
    <source>
        <dbReference type="Proteomes" id="UP000262901"/>
    </source>
</evidence>
<reference evidence="11" key="4">
    <citation type="journal article" date="2019" name="Int. J. Syst. Evol. Microbiol.">
        <title>Streptococcus chenjunshii sp. nov. isolated from feces of Tibetan antelopes.</title>
        <authorList>
            <person name="Tian Z."/>
            <person name="Lu S."/>
            <person name="Jin D."/>
            <person name="Yang J."/>
            <person name="Pu J."/>
            <person name="Lai X.H."/>
            <person name="Bai X.N."/>
            <person name="Wu X.M."/>
            <person name="Li J."/>
            <person name="Wang S."/>
            <person name="Xu J."/>
        </authorList>
    </citation>
    <scope>NUCLEOTIDE SEQUENCE</scope>
    <source>
        <strain evidence="11">Z15</strain>
    </source>
</reference>
<dbReference type="AlphaFoldDB" id="A0A372KMW5"/>
<dbReference type="Proteomes" id="UP000246115">
    <property type="component" value="Chromosome"/>
</dbReference>
<feature type="transmembrane region" description="Helical" evidence="10">
    <location>
        <begin position="66"/>
        <end position="87"/>
    </location>
</feature>
<evidence type="ECO:0000313" key="13">
    <source>
        <dbReference type="EMBL" id="RFU53615.1"/>
    </source>
</evidence>
<feature type="transmembrane region" description="Helical" evidence="10">
    <location>
        <begin position="99"/>
        <end position="120"/>
    </location>
</feature>
<evidence type="ECO:0000256" key="8">
    <source>
        <dbReference type="ARBA" id="ARBA00035585"/>
    </source>
</evidence>
<keyword evidence="6" id="KW-0406">Ion transport</keyword>
<accession>A0A346ND93</accession>
<keyword evidence="6" id="KW-0407">Ion channel</keyword>
<dbReference type="EMBL" id="CP031733">
    <property type="protein sequence ID" value="AXQ78988.1"/>
    <property type="molecule type" value="Genomic_DNA"/>
</dbReference>
<dbReference type="InterPro" id="IPR003691">
    <property type="entry name" value="FluC"/>
</dbReference>
<reference evidence="14" key="3">
    <citation type="submission" date="2018-08" db="EMBL/GenBank/DDBJ databases">
        <title>Streptococcus chenjunshii sp. nov., isolated from stools sample of the Tibetan antelope in the Qinghai-Tibet plateau, China.</title>
        <authorList>
            <person name="Tian Z."/>
        </authorList>
    </citation>
    <scope>NUCLEOTIDE SEQUENCE [LARGE SCALE GENOMIC DNA]</scope>
    <source>
        <strain evidence="14">Z15</strain>
    </source>
</reference>
<reference evidence="13 15" key="2">
    <citation type="submission" date="2018-08" db="EMBL/GenBank/DDBJ databases">
        <title>Draft genome of Streptococcus sp. nov. Z1.</title>
        <authorList>
            <person name="Tian Z."/>
        </authorList>
    </citation>
    <scope>NUCLEOTIDE SEQUENCE [LARGE SCALE GENOMIC DNA]</scope>
    <source>
        <strain evidence="13">Z1</strain>
        <strain evidence="15">Z1(2018)</strain>
    </source>
</reference>
<evidence type="ECO:0000256" key="3">
    <source>
        <dbReference type="ARBA" id="ARBA00022692"/>
    </source>
</evidence>
<dbReference type="OrthoDB" id="9815830at2"/>
<sequence length="126" mass="13754">MKRKLLTVFLIFIFAFAAGIMRYLLSCWFPSDWGTVFANFFGTFVLAFFVKGVLAGGKKVAKTVLTALGVGLIGSLTTFASPVLAMLEGLRTGDKATFIFDLLLYFCGGIIVVLAGVYFAEKKKRT</sequence>
<dbReference type="RefSeq" id="WP_116877754.1">
    <property type="nucleotide sequence ID" value="NZ_CP031733.1"/>
</dbReference>
<comment type="subcellular location">
    <subcellularLocation>
        <location evidence="1">Cell membrane</location>
        <topology evidence="1">Multi-pass membrane protein</topology>
    </subcellularLocation>
</comment>
<evidence type="ECO:0000256" key="4">
    <source>
        <dbReference type="ARBA" id="ARBA00022989"/>
    </source>
</evidence>
<keyword evidence="16" id="KW-1185">Reference proteome</keyword>
<evidence type="ECO:0000313" key="16">
    <source>
        <dbReference type="Proteomes" id="UP000264056"/>
    </source>
</evidence>
<dbReference type="Proteomes" id="UP000262901">
    <property type="component" value="Unassembled WGS sequence"/>
</dbReference>
<protein>
    <recommendedName>
        <fullName evidence="10">Fluoride-specific ion channel</fullName>
    </recommendedName>
</protein>
<comment type="similarity">
    <text evidence="7 10">Belongs to the fluoride channel Fluc/FEX (TC 1.A.43) family.</text>
</comment>
<evidence type="ECO:0000256" key="9">
    <source>
        <dbReference type="ARBA" id="ARBA00049940"/>
    </source>
</evidence>
<name>A0A372KMW5_9STRE</name>
<evidence type="ECO:0000256" key="5">
    <source>
        <dbReference type="ARBA" id="ARBA00023136"/>
    </source>
</evidence>
<keyword evidence="3 10" id="KW-0812">Transmembrane</keyword>
<comment type="catalytic activity">
    <reaction evidence="8">
        <text>fluoride(in) = fluoride(out)</text>
        <dbReference type="Rhea" id="RHEA:76159"/>
        <dbReference type="ChEBI" id="CHEBI:17051"/>
    </reaction>
    <physiologicalReaction direction="left-to-right" evidence="8">
        <dbReference type="Rhea" id="RHEA:76160"/>
    </physiologicalReaction>
</comment>
<evidence type="ECO:0000313" key="12">
    <source>
        <dbReference type="EMBL" id="RFU51415.1"/>
    </source>
</evidence>
<evidence type="ECO:0000256" key="6">
    <source>
        <dbReference type="ARBA" id="ARBA00023303"/>
    </source>
</evidence>
<proteinExistence type="inferred from homology"/>
<keyword evidence="6" id="KW-0813">Transport</keyword>
<evidence type="ECO:0000313" key="14">
    <source>
        <dbReference type="Proteomes" id="UP000246115"/>
    </source>
</evidence>
<evidence type="ECO:0000256" key="2">
    <source>
        <dbReference type="ARBA" id="ARBA00022475"/>
    </source>
</evidence>
<keyword evidence="2 10" id="KW-1003">Cell membrane</keyword>
<evidence type="ECO:0000313" key="11">
    <source>
        <dbReference type="EMBL" id="AXQ78988.1"/>
    </source>
</evidence>
<accession>A0A372KMW5</accession>
<keyword evidence="5 10" id="KW-0472">Membrane</keyword>
<feature type="transmembrane region" description="Helical" evidence="10">
    <location>
        <begin position="33"/>
        <end position="54"/>
    </location>
</feature>
<evidence type="ECO:0000256" key="7">
    <source>
        <dbReference type="ARBA" id="ARBA00035120"/>
    </source>
</evidence>
<evidence type="ECO:0000256" key="10">
    <source>
        <dbReference type="RuleBase" id="RU004340"/>
    </source>
</evidence>
<dbReference type="EMBL" id="QVQZ01000005">
    <property type="protein sequence ID" value="RFU53615.1"/>
    <property type="molecule type" value="Genomic_DNA"/>
</dbReference>